<keyword evidence="1" id="KW-1133">Transmembrane helix</keyword>
<reference evidence="2 3" key="1">
    <citation type="submission" date="2011-02" db="EMBL/GenBank/DDBJ databases">
        <title>The Genome Sequence of Sphaeroforma arctica JP610.</title>
        <authorList>
            <consortium name="The Broad Institute Genome Sequencing Platform"/>
            <person name="Russ C."/>
            <person name="Cuomo C."/>
            <person name="Young S.K."/>
            <person name="Zeng Q."/>
            <person name="Gargeya S."/>
            <person name="Alvarado L."/>
            <person name="Berlin A."/>
            <person name="Chapman S.B."/>
            <person name="Chen Z."/>
            <person name="Freedman E."/>
            <person name="Gellesch M."/>
            <person name="Goldberg J."/>
            <person name="Griggs A."/>
            <person name="Gujja S."/>
            <person name="Heilman E."/>
            <person name="Heiman D."/>
            <person name="Howarth C."/>
            <person name="Mehta T."/>
            <person name="Neiman D."/>
            <person name="Pearson M."/>
            <person name="Roberts A."/>
            <person name="Saif S."/>
            <person name="Shea T."/>
            <person name="Shenoy N."/>
            <person name="Sisk P."/>
            <person name="Stolte C."/>
            <person name="Sykes S."/>
            <person name="White J."/>
            <person name="Yandava C."/>
            <person name="Burger G."/>
            <person name="Gray M.W."/>
            <person name="Holland P.W.H."/>
            <person name="King N."/>
            <person name="Lang F.B.F."/>
            <person name="Roger A.J."/>
            <person name="Ruiz-Trillo I."/>
            <person name="Haas B."/>
            <person name="Nusbaum C."/>
            <person name="Birren B."/>
        </authorList>
    </citation>
    <scope>NUCLEOTIDE SEQUENCE [LARGE SCALE GENOMIC DNA]</scope>
    <source>
        <strain evidence="2 3">JP610</strain>
    </source>
</reference>
<accession>A0A0L0F4D0</accession>
<dbReference type="AlphaFoldDB" id="A0A0L0F4D0"/>
<sequence>PGFWCNRMIPKLLTRSDLSHWVPSIRRELCAPFFAFPFSIVMVTDYAMYLLTPRQFTDAVCCCLGVLWTARALLHESGLSWLVFVIASSESVLTILFLHRLQARIDQVVCWIIPPVV</sequence>
<feature type="transmembrane region" description="Helical" evidence="1">
    <location>
        <begin position="80"/>
        <end position="98"/>
    </location>
</feature>
<keyword evidence="3" id="KW-1185">Reference proteome</keyword>
<dbReference type="GeneID" id="25916427"/>
<dbReference type="Proteomes" id="UP000054560">
    <property type="component" value="Unassembled WGS sequence"/>
</dbReference>
<evidence type="ECO:0000313" key="3">
    <source>
        <dbReference type="Proteomes" id="UP000054560"/>
    </source>
</evidence>
<organism evidence="2 3">
    <name type="scientific">Sphaeroforma arctica JP610</name>
    <dbReference type="NCBI Taxonomy" id="667725"/>
    <lineage>
        <taxon>Eukaryota</taxon>
        <taxon>Ichthyosporea</taxon>
        <taxon>Ichthyophonida</taxon>
        <taxon>Sphaeroforma</taxon>
    </lineage>
</organism>
<keyword evidence="1" id="KW-0472">Membrane</keyword>
<evidence type="ECO:0000313" key="2">
    <source>
        <dbReference type="EMBL" id="KNC71537.1"/>
    </source>
</evidence>
<evidence type="ECO:0000256" key="1">
    <source>
        <dbReference type="SAM" id="Phobius"/>
    </source>
</evidence>
<name>A0A0L0F4D0_9EUKA</name>
<feature type="transmembrane region" description="Helical" evidence="1">
    <location>
        <begin position="31"/>
        <end position="49"/>
    </location>
</feature>
<protein>
    <submittedName>
        <fullName evidence="2">Uncharacterized protein</fullName>
    </submittedName>
</protein>
<keyword evidence="1" id="KW-0812">Transmembrane</keyword>
<feature type="non-terminal residue" evidence="2">
    <location>
        <position position="1"/>
    </location>
</feature>
<gene>
    <name evidence="2" type="ORF">SARC_15923</name>
</gene>
<dbReference type="EMBL" id="KQ248584">
    <property type="protein sequence ID" value="KNC71537.1"/>
    <property type="molecule type" value="Genomic_DNA"/>
</dbReference>
<dbReference type="RefSeq" id="XP_014145439.1">
    <property type="nucleotide sequence ID" value="XM_014289964.1"/>
</dbReference>
<proteinExistence type="predicted"/>